<dbReference type="AlphaFoldDB" id="A0A069DYF3"/>
<dbReference type="PANTHER" id="PTHR10174:SF224">
    <property type="entry name" value="RETINOL-BINDING PROTEIN PINTA"/>
    <property type="match status" value="1"/>
</dbReference>
<dbReference type="InterPro" id="IPR001251">
    <property type="entry name" value="CRAL-TRIO_dom"/>
</dbReference>
<reference evidence="2" key="1">
    <citation type="journal article" date="2015" name="J. Med. Entomol.">
        <title>A Deep Insight Into the Sialotranscriptome of the Chagas Disease Vector, Panstrongylus megistus (Hemiptera: Heteroptera).</title>
        <authorList>
            <person name="Ribeiro J.M."/>
            <person name="Schwarz A."/>
            <person name="Francischetti I.M."/>
        </authorList>
    </citation>
    <scope>NUCLEOTIDE SEQUENCE</scope>
    <source>
        <tissue evidence="2">Salivary glands</tissue>
    </source>
</reference>
<feature type="domain" description="CRAL-TRIO" evidence="1">
    <location>
        <begin position="76"/>
        <end position="241"/>
    </location>
</feature>
<dbReference type="SUPFAM" id="SSF46938">
    <property type="entry name" value="CRAL/TRIO N-terminal domain"/>
    <property type="match status" value="1"/>
</dbReference>
<protein>
    <submittedName>
        <fullName evidence="2">Putative phosphatidylinositol transfer protein sec14</fullName>
    </submittedName>
</protein>
<evidence type="ECO:0000313" key="2">
    <source>
        <dbReference type="EMBL" id="JAC86469.1"/>
    </source>
</evidence>
<dbReference type="PANTHER" id="PTHR10174">
    <property type="entry name" value="ALPHA-TOCOPHEROL TRANSFER PROTEIN-RELATED"/>
    <property type="match status" value="1"/>
</dbReference>
<dbReference type="InterPro" id="IPR036865">
    <property type="entry name" value="CRAL-TRIO_dom_sf"/>
</dbReference>
<dbReference type="CDD" id="cd00170">
    <property type="entry name" value="SEC14"/>
    <property type="match status" value="1"/>
</dbReference>
<dbReference type="EMBL" id="GBGD01002420">
    <property type="protein sequence ID" value="JAC86469.1"/>
    <property type="molecule type" value="mRNA"/>
</dbReference>
<dbReference type="SUPFAM" id="SSF52087">
    <property type="entry name" value="CRAL/TRIO domain"/>
    <property type="match status" value="1"/>
</dbReference>
<evidence type="ECO:0000259" key="1">
    <source>
        <dbReference type="PROSITE" id="PS50191"/>
    </source>
</evidence>
<dbReference type="PROSITE" id="PS50191">
    <property type="entry name" value="CRAL_TRIO"/>
    <property type="match status" value="1"/>
</dbReference>
<feature type="non-terminal residue" evidence="2">
    <location>
        <position position="1"/>
    </location>
</feature>
<dbReference type="SMART" id="SM00516">
    <property type="entry name" value="SEC14"/>
    <property type="match status" value="1"/>
</dbReference>
<dbReference type="Pfam" id="PF00650">
    <property type="entry name" value="CRAL_TRIO"/>
    <property type="match status" value="1"/>
</dbReference>
<name>A0A069DYF3_9HEMI</name>
<dbReference type="InterPro" id="IPR036273">
    <property type="entry name" value="CRAL/TRIO_N_dom_sf"/>
</dbReference>
<accession>A0A069DYF3</accession>
<organism evidence="2">
    <name type="scientific">Panstrongylus megistus</name>
    <dbReference type="NCBI Taxonomy" id="65343"/>
    <lineage>
        <taxon>Eukaryota</taxon>
        <taxon>Metazoa</taxon>
        <taxon>Ecdysozoa</taxon>
        <taxon>Arthropoda</taxon>
        <taxon>Hexapoda</taxon>
        <taxon>Insecta</taxon>
        <taxon>Pterygota</taxon>
        <taxon>Neoptera</taxon>
        <taxon>Paraneoptera</taxon>
        <taxon>Hemiptera</taxon>
        <taxon>Heteroptera</taxon>
        <taxon>Panheteroptera</taxon>
        <taxon>Cimicomorpha</taxon>
        <taxon>Reduviidae</taxon>
        <taxon>Triatominae</taxon>
        <taxon>Panstrongylus</taxon>
    </lineage>
</organism>
<dbReference type="Gene3D" id="3.40.525.10">
    <property type="entry name" value="CRAL-TRIO lipid binding domain"/>
    <property type="match status" value="1"/>
</dbReference>
<dbReference type="GO" id="GO:0016020">
    <property type="term" value="C:membrane"/>
    <property type="evidence" value="ECO:0007669"/>
    <property type="project" value="TreeGrafter"/>
</dbReference>
<dbReference type="Gene3D" id="1.20.5.1200">
    <property type="entry name" value="Alpha-tocopherol transfer"/>
    <property type="match status" value="1"/>
</dbReference>
<dbReference type="PRINTS" id="PR00180">
    <property type="entry name" value="CRETINALDHBP"/>
</dbReference>
<sequence length="285" mass="32563">KTESEEDNVASIVFQLKEWLDKQEHLPHITNDKLLYHIAAASKGNCMRACKRLDTYYTVRTLIPEFFSHRDPSDEETKRSAKCLAASFLPNITTPDGCRIFLIALLDQDPNAFDVLSYMRRVYMLLDMYCINGDLNPRQGIYFLIDAKGASIGHVMKMSPSVLRKAVFCTQDVYPIKIKGVVFINVNDFIKMTITTLVMPLFRLKLRKRFHIYGSQFEKLYSLIPRDVLPLEFGGNGMSVHEITDRSLQDLISQRAWFLTEGSDTSDESKRNGKCPVNLPGCCVM</sequence>
<proteinExistence type="evidence at transcript level"/>
<dbReference type="GO" id="GO:1902936">
    <property type="term" value="F:phosphatidylinositol bisphosphate binding"/>
    <property type="evidence" value="ECO:0007669"/>
    <property type="project" value="TreeGrafter"/>
</dbReference>